<evidence type="ECO:0000313" key="1">
    <source>
        <dbReference type="EMBL" id="ALA57424.1"/>
    </source>
</evidence>
<dbReference type="OrthoDB" id="482054at2"/>
<protein>
    <submittedName>
        <fullName evidence="1">Uncharacterized protein</fullName>
    </submittedName>
</protein>
<proteinExistence type="predicted"/>
<dbReference type="AlphaFoldDB" id="A0A0K2G997"/>
<accession>A0A0K2G997</accession>
<keyword evidence="2" id="KW-1185">Reference proteome</keyword>
<organism evidence="1 2">
    <name type="scientific">Nitrospira moscoviensis</name>
    <dbReference type="NCBI Taxonomy" id="42253"/>
    <lineage>
        <taxon>Bacteria</taxon>
        <taxon>Pseudomonadati</taxon>
        <taxon>Nitrospirota</taxon>
        <taxon>Nitrospiria</taxon>
        <taxon>Nitrospirales</taxon>
        <taxon>Nitrospiraceae</taxon>
        <taxon>Nitrospira</taxon>
    </lineage>
</organism>
<dbReference type="RefSeq" id="WP_053378765.1">
    <property type="nucleotide sequence ID" value="NZ_CP011801.1"/>
</dbReference>
<sequence>MPIDPDDPPIWLRKLHVTAAQLSSSDYASTPEEGILRVCRLSDAALAISKTFNESRSPEDVILLKLAAGRPGDFDDAMAIVDNSQICLDLDYLWSWAERLGLQSELHYVLISAKP</sequence>
<name>A0A0K2G997_NITMO</name>
<dbReference type="PATRIC" id="fig|42253.5.peg.975"/>
<dbReference type="KEGG" id="nmv:NITMOv2_0992"/>
<dbReference type="Proteomes" id="UP000069205">
    <property type="component" value="Chromosome"/>
</dbReference>
<gene>
    <name evidence="1" type="ORF">NITMOv2_0992</name>
</gene>
<reference evidence="1 2" key="1">
    <citation type="journal article" date="2015" name="Proc. Natl. Acad. Sci. U.S.A.">
        <title>Expanded metabolic versatility of ubiquitous nitrite-oxidizing bacteria from the genus Nitrospira.</title>
        <authorList>
            <person name="Koch H."/>
            <person name="Lucker S."/>
            <person name="Albertsen M."/>
            <person name="Kitzinger K."/>
            <person name="Herbold C."/>
            <person name="Spieck E."/>
            <person name="Nielsen P.H."/>
            <person name="Wagner M."/>
            <person name="Daims H."/>
        </authorList>
    </citation>
    <scope>NUCLEOTIDE SEQUENCE [LARGE SCALE GENOMIC DNA]</scope>
    <source>
        <strain evidence="1 2">NSP M-1</strain>
    </source>
</reference>
<dbReference type="EMBL" id="CP011801">
    <property type="protein sequence ID" value="ALA57424.1"/>
    <property type="molecule type" value="Genomic_DNA"/>
</dbReference>
<evidence type="ECO:0000313" key="2">
    <source>
        <dbReference type="Proteomes" id="UP000069205"/>
    </source>
</evidence>
<dbReference type="STRING" id="42253.NITMOv2_0992"/>